<organism evidence="1 2">
    <name type="scientific">Araneus ventricosus</name>
    <name type="common">Orbweaver spider</name>
    <name type="synonym">Epeira ventricosa</name>
    <dbReference type="NCBI Taxonomy" id="182803"/>
    <lineage>
        <taxon>Eukaryota</taxon>
        <taxon>Metazoa</taxon>
        <taxon>Ecdysozoa</taxon>
        <taxon>Arthropoda</taxon>
        <taxon>Chelicerata</taxon>
        <taxon>Arachnida</taxon>
        <taxon>Araneae</taxon>
        <taxon>Araneomorphae</taxon>
        <taxon>Entelegynae</taxon>
        <taxon>Araneoidea</taxon>
        <taxon>Araneidae</taxon>
        <taxon>Araneus</taxon>
    </lineage>
</organism>
<accession>A0A4Y2HX46</accession>
<gene>
    <name evidence="1" type="ORF">AVEN_237196_1</name>
</gene>
<dbReference type="Proteomes" id="UP000499080">
    <property type="component" value="Unassembled WGS sequence"/>
</dbReference>
<sequence>MEQLTRNLTNSLIWSFIEKLQLPFYELGQKRMDLKHDQKLPVACRNGRVIVIGLLQQLRLPSFMYKCPQMISYSPQREYITCVQFYTPQRKIEFKTAVTQSNPKNHTRPLPVQNLSVPLDCDDW</sequence>
<evidence type="ECO:0000313" key="1">
    <source>
        <dbReference type="EMBL" id="GBM70087.1"/>
    </source>
</evidence>
<protein>
    <submittedName>
        <fullName evidence="1">Uncharacterized protein</fullName>
    </submittedName>
</protein>
<reference evidence="1 2" key="1">
    <citation type="journal article" date="2019" name="Sci. Rep.">
        <title>Orb-weaving spider Araneus ventricosus genome elucidates the spidroin gene catalogue.</title>
        <authorList>
            <person name="Kono N."/>
            <person name="Nakamura H."/>
            <person name="Ohtoshi R."/>
            <person name="Moran D.A.P."/>
            <person name="Shinohara A."/>
            <person name="Yoshida Y."/>
            <person name="Fujiwara M."/>
            <person name="Mori M."/>
            <person name="Tomita M."/>
            <person name="Arakawa K."/>
        </authorList>
    </citation>
    <scope>NUCLEOTIDE SEQUENCE [LARGE SCALE GENOMIC DNA]</scope>
</reference>
<comment type="caution">
    <text evidence="1">The sequence shown here is derived from an EMBL/GenBank/DDBJ whole genome shotgun (WGS) entry which is preliminary data.</text>
</comment>
<keyword evidence="2" id="KW-1185">Reference proteome</keyword>
<dbReference type="EMBL" id="BGPR01002230">
    <property type="protein sequence ID" value="GBM70087.1"/>
    <property type="molecule type" value="Genomic_DNA"/>
</dbReference>
<evidence type="ECO:0000313" key="2">
    <source>
        <dbReference type="Proteomes" id="UP000499080"/>
    </source>
</evidence>
<dbReference type="AlphaFoldDB" id="A0A4Y2HX46"/>
<name>A0A4Y2HX46_ARAVE</name>
<proteinExistence type="predicted"/>